<dbReference type="EMBL" id="CM039173">
    <property type="protein sequence ID" value="KAH9772082.1"/>
    <property type="molecule type" value="Genomic_DNA"/>
</dbReference>
<keyword evidence="2" id="KW-1185">Reference proteome</keyword>
<organism evidence="1 2">
    <name type="scientific">Citrus sinensis</name>
    <name type="common">Sweet orange</name>
    <name type="synonym">Citrus aurantium var. sinensis</name>
    <dbReference type="NCBI Taxonomy" id="2711"/>
    <lineage>
        <taxon>Eukaryota</taxon>
        <taxon>Viridiplantae</taxon>
        <taxon>Streptophyta</taxon>
        <taxon>Embryophyta</taxon>
        <taxon>Tracheophyta</taxon>
        <taxon>Spermatophyta</taxon>
        <taxon>Magnoliopsida</taxon>
        <taxon>eudicotyledons</taxon>
        <taxon>Gunneridae</taxon>
        <taxon>Pentapetalae</taxon>
        <taxon>rosids</taxon>
        <taxon>malvids</taxon>
        <taxon>Sapindales</taxon>
        <taxon>Rutaceae</taxon>
        <taxon>Aurantioideae</taxon>
        <taxon>Citrus</taxon>
    </lineage>
</organism>
<accession>A0ACB8LEY4</accession>
<name>A0ACB8LEY4_CITSI</name>
<evidence type="ECO:0000313" key="2">
    <source>
        <dbReference type="Proteomes" id="UP000829398"/>
    </source>
</evidence>
<evidence type="ECO:0000313" key="1">
    <source>
        <dbReference type="EMBL" id="KAH9772082.1"/>
    </source>
</evidence>
<sequence length="131" mass="15380">MLSFVASITKYLIRAWAFLMTYPVLGLCMHSCNELINLQKLERAAHDDHEEIECAVCLCKIEEEEMRELRCSHLFHQSCLDAWTAYKYATCPICRDSIAPPRLVTELGEEMLFFNFCSFSSTSQRDKWWLR</sequence>
<proteinExistence type="predicted"/>
<dbReference type="Proteomes" id="UP000829398">
    <property type="component" value="Chromosome 4"/>
</dbReference>
<comment type="caution">
    <text evidence="1">The sequence shown here is derived from an EMBL/GenBank/DDBJ whole genome shotgun (WGS) entry which is preliminary data.</text>
</comment>
<gene>
    <name evidence="1" type="ORF">KPL71_012915</name>
</gene>
<reference evidence="2" key="1">
    <citation type="journal article" date="2023" name="Hortic. Res.">
        <title>A chromosome-level phased genome enabling allele-level studies in sweet orange: a case study on citrus Huanglongbing tolerance.</title>
        <authorList>
            <person name="Wu B."/>
            <person name="Yu Q."/>
            <person name="Deng Z."/>
            <person name="Duan Y."/>
            <person name="Luo F."/>
            <person name="Gmitter F. Jr."/>
        </authorList>
    </citation>
    <scope>NUCLEOTIDE SEQUENCE [LARGE SCALE GENOMIC DNA]</scope>
    <source>
        <strain evidence="2">cv. Valencia</strain>
    </source>
</reference>
<protein>
    <submittedName>
        <fullName evidence="1">Uncharacterized protein</fullName>
    </submittedName>
</protein>